<dbReference type="InterPro" id="IPR024934">
    <property type="entry name" value="Rubredoxin-like_dom"/>
</dbReference>
<dbReference type="Gene3D" id="2.20.28.10">
    <property type="match status" value="2"/>
</dbReference>
<protein>
    <submittedName>
        <fullName evidence="15">Nitric oxide reductase FlRd-NAD(+) reductase</fullName>
    </submittedName>
</protein>
<keyword evidence="12" id="KW-0520">NAD</keyword>
<dbReference type="PROSITE" id="PS00202">
    <property type="entry name" value="RUBREDOXIN"/>
    <property type="match status" value="2"/>
</dbReference>
<dbReference type="Pfam" id="PF07992">
    <property type="entry name" value="Pyr_redox_2"/>
    <property type="match status" value="1"/>
</dbReference>
<evidence type="ECO:0000256" key="8">
    <source>
        <dbReference type="ARBA" id="ARBA00022827"/>
    </source>
</evidence>
<dbReference type="SUPFAM" id="SSF51905">
    <property type="entry name" value="FAD/NAD(P)-binding domain"/>
    <property type="match status" value="1"/>
</dbReference>
<evidence type="ECO:0000259" key="14">
    <source>
        <dbReference type="PROSITE" id="PS50903"/>
    </source>
</evidence>
<dbReference type="InterPro" id="IPR024935">
    <property type="entry name" value="Rubredoxin_dom"/>
</dbReference>
<dbReference type="SUPFAM" id="SSF57802">
    <property type="entry name" value="Rubredoxin-like"/>
    <property type="match status" value="2"/>
</dbReference>
<dbReference type="PANTHER" id="PTHR43429:SF3">
    <property type="entry name" value="NITRITE REDUCTASE [NAD(P)H]"/>
    <property type="match status" value="1"/>
</dbReference>
<dbReference type="InterPro" id="IPR018527">
    <property type="entry name" value="Rubredoxin_Fe_BS"/>
</dbReference>
<comment type="caution">
    <text evidence="15">The sequence shown here is derived from an EMBL/GenBank/DDBJ whole genome shotgun (WGS) entry which is preliminary data.</text>
</comment>
<keyword evidence="8" id="KW-0274">FAD</keyword>
<evidence type="ECO:0000256" key="7">
    <source>
        <dbReference type="ARBA" id="ARBA00022723"/>
    </source>
</evidence>
<comment type="subcellular location">
    <subcellularLocation>
        <location evidence="2">Cytoplasm</location>
    </subcellularLocation>
</comment>
<keyword evidence="4" id="KW-0813">Transport</keyword>
<evidence type="ECO:0000256" key="13">
    <source>
        <dbReference type="SAM" id="MobiDB-lite"/>
    </source>
</evidence>
<dbReference type="Pfam" id="PF00301">
    <property type="entry name" value="Rubredoxin"/>
    <property type="match status" value="2"/>
</dbReference>
<sequence length="582" mass="61857">MSGYRVWECQICGWVYDEAKGWPEEGIAPGTRWQDIPDDWACPECGAAKEDFVMLPALIQPNQPASSSAAQPAPEGASTESSSTDSPTSGNRQSDKQNSSYRIWECVVCGWIYNEAKGWPEDGIAPGTRWEDIPADWTCPECGVGKEDFEMVLASEPAAPAETSQGAAAAQLQAVQINTPELDSSREPVVIIGTGLAGYNLAREFRKLDQLTPLIMITGDDGAFYSKPLLSASLANGKTPQQLASTSAADMARDLNAEILVHTRVSAVDAATRTLTLAPEDGSHQATLRYGKLVFATGAGCRPLPPIAGDGLARLFRVNSLSDYHRFRTALSNRRRVLLIGAGLIGCEFANDLLQAGYQVDLVDPLGWPLATLLPEAAGRDLQQALEQAGARFHGQRKVTALRQHNGGISAELDNGDTLEADIALAALGLQPNTGLAEQAGLAVNRGIAVNRCLQSSDPHIYALGDCAEVDGHLLYFVAPLMQSARALAKTLSGEETPVAYGVMPVAVKTSLRPTTICPPRPGSEGEWQTEASGNGVSAAYRAADGTLLGFALTGDAIARRDSLAAECRPLMDDAIDMIADK</sequence>
<dbReference type="PRINTS" id="PR00368">
    <property type="entry name" value="FADPNR"/>
</dbReference>
<evidence type="ECO:0000256" key="11">
    <source>
        <dbReference type="ARBA" id="ARBA00023004"/>
    </source>
</evidence>
<dbReference type="Proteomes" id="UP001408594">
    <property type="component" value="Unassembled WGS sequence"/>
</dbReference>
<feature type="domain" description="Rubredoxin-like" evidence="14">
    <location>
        <begin position="101"/>
        <end position="152"/>
    </location>
</feature>
<feature type="domain" description="Rubredoxin-like" evidence="14">
    <location>
        <begin position="4"/>
        <end position="55"/>
    </location>
</feature>
<comment type="similarity">
    <text evidence="3">Belongs to the FAD-dependent oxidoreductase family.</text>
</comment>
<feature type="region of interest" description="Disordered" evidence="13">
    <location>
        <begin position="63"/>
        <end position="96"/>
    </location>
</feature>
<keyword evidence="7" id="KW-0479">Metal-binding</keyword>
<evidence type="ECO:0000256" key="10">
    <source>
        <dbReference type="ARBA" id="ARBA00023002"/>
    </source>
</evidence>
<proteinExistence type="inferred from homology"/>
<dbReference type="InterPro" id="IPR041364">
    <property type="entry name" value="Rbx-bd"/>
</dbReference>
<dbReference type="PRINTS" id="PR00411">
    <property type="entry name" value="PNDRDTASEI"/>
</dbReference>
<name>A0ABP9WPC2_9GAMM</name>
<evidence type="ECO:0000256" key="9">
    <source>
        <dbReference type="ARBA" id="ARBA00022982"/>
    </source>
</evidence>
<dbReference type="InterPro" id="IPR050260">
    <property type="entry name" value="FAD-bd_OxRdtase"/>
</dbReference>
<dbReference type="CDD" id="cd00730">
    <property type="entry name" value="rubredoxin"/>
    <property type="match status" value="2"/>
</dbReference>
<keyword evidence="11" id="KW-0408">Iron</keyword>
<dbReference type="RefSeq" id="WP_345548710.1">
    <property type="nucleotide sequence ID" value="NZ_BAABRT010000003.1"/>
</dbReference>
<gene>
    <name evidence="15" type="primary">norW_1</name>
    <name evidence="15" type="ORF">Maes01_00602</name>
</gene>
<evidence type="ECO:0000256" key="6">
    <source>
        <dbReference type="ARBA" id="ARBA00022630"/>
    </source>
</evidence>
<evidence type="ECO:0000313" key="16">
    <source>
        <dbReference type="Proteomes" id="UP001408594"/>
    </source>
</evidence>
<accession>A0ABP9WPC2</accession>
<keyword evidence="9" id="KW-0249">Electron transport</keyword>
<evidence type="ECO:0000256" key="2">
    <source>
        <dbReference type="ARBA" id="ARBA00004496"/>
    </source>
</evidence>
<feature type="compositionally biased region" description="Low complexity" evidence="13">
    <location>
        <begin position="63"/>
        <end position="89"/>
    </location>
</feature>
<keyword evidence="5" id="KW-0963">Cytoplasm</keyword>
<dbReference type="Gene3D" id="3.30.390.120">
    <property type="match status" value="1"/>
</dbReference>
<dbReference type="Gene3D" id="3.50.50.60">
    <property type="entry name" value="FAD/NAD(P)-binding domain"/>
    <property type="match status" value="2"/>
</dbReference>
<evidence type="ECO:0000256" key="1">
    <source>
        <dbReference type="ARBA" id="ARBA00001974"/>
    </source>
</evidence>
<comment type="cofactor">
    <cofactor evidence="1">
        <name>FAD</name>
        <dbReference type="ChEBI" id="CHEBI:57692"/>
    </cofactor>
</comment>
<evidence type="ECO:0000256" key="5">
    <source>
        <dbReference type="ARBA" id="ARBA00022490"/>
    </source>
</evidence>
<dbReference type="Pfam" id="PF18113">
    <property type="entry name" value="Rbx_binding"/>
    <property type="match status" value="1"/>
</dbReference>
<keyword evidence="10" id="KW-0560">Oxidoreductase</keyword>
<keyword evidence="16" id="KW-1185">Reference proteome</keyword>
<dbReference type="EMBL" id="BAABRT010000003">
    <property type="protein sequence ID" value="GAA5524050.1"/>
    <property type="molecule type" value="Genomic_DNA"/>
</dbReference>
<reference evidence="15 16" key="1">
    <citation type="submission" date="2024-02" db="EMBL/GenBank/DDBJ databases">
        <title>Microbulbifer aestuariivivens NBRC 112533.</title>
        <authorList>
            <person name="Ichikawa N."/>
            <person name="Katano-Makiyama Y."/>
            <person name="Hidaka K."/>
        </authorList>
    </citation>
    <scope>NUCLEOTIDE SEQUENCE [LARGE SCALE GENOMIC DNA]</scope>
    <source>
        <strain evidence="15 16">NBRC 112533</strain>
    </source>
</reference>
<dbReference type="PRINTS" id="PR00163">
    <property type="entry name" value="RUBREDOXIN"/>
</dbReference>
<dbReference type="PROSITE" id="PS50903">
    <property type="entry name" value="RUBREDOXIN_LIKE"/>
    <property type="match status" value="2"/>
</dbReference>
<organism evidence="15 16">
    <name type="scientific">Microbulbifer aestuariivivens</name>
    <dbReference type="NCBI Taxonomy" id="1908308"/>
    <lineage>
        <taxon>Bacteria</taxon>
        <taxon>Pseudomonadati</taxon>
        <taxon>Pseudomonadota</taxon>
        <taxon>Gammaproteobacteria</taxon>
        <taxon>Cellvibrionales</taxon>
        <taxon>Microbulbiferaceae</taxon>
        <taxon>Microbulbifer</taxon>
    </lineage>
</organism>
<evidence type="ECO:0000313" key="15">
    <source>
        <dbReference type="EMBL" id="GAA5524050.1"/>
    </source>
</evidence>
<keyword evidence="6" id="KW-0285">Flavoprotein</keyword>
<evidence type="ECO:0000256" key="12">
    <source>
        <dbReference type="ARBA" id="ARBA00023027"/>
    </source>
</evidence>
<dbReference type="InterPro" id="IPR036188">
    <property type="entry name" value="FAD/NAD-bd_sf"/>
</dbReference>
<evidence type="ECO:0000256" key="4">
    <source>
        <dbReference type="ARBA" id="ARBA00022448"/>
    </source>
</evidence>
<dbReference type="PANTHER" id="PTHR43429">
    <property type="entry name" value="PYRIDINE NUCLEOTIDE-DISULFIDE OXIDOREDUCTASE DOMAIN-CONTAINING"/>
    <property type="match status" value="1"/>
</dbReference>
<evidence type="ECO:0000256" key="3">
    <source>
        <dbReference type="ARBA" id="ARBA00006442"/>
    </source>
</evidence>
<dbReference type="InterPro" id="IPR023753">
    <property type="entry name" value="FAD/NAD-binding_dom"/>
</dbReference>